<dbReference type="PANTHER" id="PTHR18898">
    <property type="entry name" value="NUCLEOPROTEIN TPR-RELATED"/>
    <property type="match status" value="1"/>
</dbReference>
<comment type="subcellular location">
    <subcellularLocation>
        <location evidence="1">Nucleus</location>
    </subcellularLocation>
</comment>
<feature type="coiled-coil region" evidence="4">
    <location>
        <begin position="642"/>
        <end position="669"/>
    </location>
</feature>
<evidence type="ECO:0000259" key="6">
    <source>
        <dbReference type="Pfam" id="PF07926"/>
    </source>
</evidence>
<dbReference type="PANTHER" id="PTHR18898:SF2">
    <property type="entry name" value="NUCLEOPROTEIN TPR"/>
    <property type="match status" value="1"/>
</dbReference>
<feature type="coiled-coil region" evidence="4">
    <location>
        <begin position="70"/>
        <end position="400"/>
    </location>
</feature>
<dbReference type="OrthoDB" id="343070at2759"/>
<dbReference type="InterPro" id="IPR012929">
    <property type="entry name" value="Nucleoprot-TPR/MLP1-2_dom"/>
</dbReference>
<dbReference type="InterPro" id="IPR057974">
    <property type="entry name" value="NUA/TPR/MLP1-2-like_dom"/>
</dbReference>
<dbReference type="GO" id="GO:0017056">
    <property type="term" value="F:structural constituent of nuclear pore"/>
    <property type="evidence" value="ECO:0007669"/>
    <property type="project" value="TreeGrafter"/>
</dbReference>
<evidence type="ECO:0000313" key="10">
    <source>
        <dbReference type="Proteomes" id="UP000076761"/>
    </source>
</evidence>
<feature type="region of interest" description="Disordered" evidence="5">
    <location>
        <begin position="1918"/>
        <end position="1971"/>
    </location>
</feature>
<evidence type="ECO:0000256" key="4">
    <source>
        <dbReference type="SAM" id="Coils"/>
    </source>
</evidence>
<keyword evidence="10" id="KW-1185">Reference proteome</keyword>
<dbReference type="Proteomes" id="UP000076761">
    <property type="component" value="Unassembled WGS sequence"/>
</dbReference>
<evidence type="ECO:0000313" key="9">
    <source>
        <dbReference type="EMBL" id="KZT28355.1"/>
    </source>
</evidence>
<feature type="coiled-coil region" evidence="4">
    <location>
        <begin position="1475"/>
        <end position="1546"/>
    </location>
</feature>
<feature type="coiled-coil region" evidence="4">
    <location>
        <begin position="737"/>
        <end position="841"/>
    </location>
</feature>
<sequence>MVKTRRSKQTAVANGDHHESASQAGTDDAGATLVLNLPEDIDYDTLSSVLPDIPLTSPNPDAVITLYRFLLAQVSELDAVQREVEGLRAESERKDIELDQALQDRETAMKEAEATFEASQKELKQMKEERDHLAATNKELQQQAANLTNSQSSSSTEVITLRQRVEDTEREKRDLVLVVSRLKEDSAQREEEIQTLRTNLRQARQEHQTLEAQIREARSSETSTKFKIESLTQQLTLTKEEFERTSAELTHKTEEFAKYRRTKHAELAQLQAEHDALTQTHASVESTLKALQSAHSAQAHQLTQAQARVQELTGRLAEQEASYSSEATNLRRLMAVMEERDEQAKSMVDNIEREWAQVGEKAERRESVLREAIERERRRAEDAEKKADQLEEVVERITTGELPFPGMNVSVPGTPGTPGMPATPRRGGISNIIPESMMGLSPTISLASRSQKTGKTFTEVYAEYVKLQDEYARKCAESEEMERTMARILSQIEERTPILTEQRIEYERLQSEAAQLGAQLAETIAERDQEASHARETSQKLNKTVKENDLLQKQLDDLGRQVQHLLKVIARREDPLLPDDDQLEQDQGTVPAENIEEVITNHLVLFRSIGALQEQNMRLLKITRELGQKLETEERDYRSTMEAEQHEAIREAHDAIQQLEAKLESQKKSHEITVQAYIKERDTLKAMLSRNSNGHSHVVGELPPPVTVNGKDTDVARELAEVQRQFDAYRHEMGIDMDKLREEAFVAQKESHRLSAELAKANAKVEYLSDRHRMAQEQYSIQNRELESLNNRNRQLLDQYTRVDIECNRLSEDLAVANSRVEQLRNECANLRAEKKIWESVQLRLIEENKALTMERSQLSDLMSNVQRMHHDLEQSGQNDRRRLESQIHMLETQAEDLRSQLAQEREHVRHLSLQKDVELRDVQSRLDKTLQDLSKTRESLVGAETSNKHQQERLDDLTRQLRGNEEKLAVYERRSSTVNGVMPRTDENLSREQQLEAEIADLRSALKVAEVDLANARSHVAQFQEISQANETALATLSATHDEFKASSEAQLAKLESDCNALRNQLQAAQEELRVATERLNEAQRVLTTERTAWLNDKRTLEETIIDISTAEKNSETDRSSRENEVRELEQRIKAAEQKYSREVVAHAETIKQVEDLKKQLTATQATVRDSLAAAETARAKLATSEDSWKQQKEALDKEMADLNTRCHDLTAQNVILHQHLESVSTQAARIKQAASEGSTSVLSGDGDTTETDVKLSELRSVVAYLRKEKEIVDLQLELSKQENLRLKTQVEHLNHHLETTRVALSEERERAVQTTASEAQHAELVERINQMTILRESNATLRADCETQTRRASELDVRLRELSAQLEPAQEELQILRAELGAKDLQIKRLEEESRRWQERNAQLLTKYDRIDPAEMQSLKEQIAQLEAEKAQLAQTIAEHDAQSSKKIEEIEAKFRSTRETGAKNNQIYKQRFNQWREEKARLDATMEELQAQIKTLVEERDAALQVQSQAAPATDDKSVLDQLETLQQEKSSLETALTEARVKAERVDSLVAQIAEQAVNLTVIREERDKLLTERESLSMISAGPGSAPDPDAARAQWDAEKVDLAKALDAAKADAEAAAERAKKATEEMQNIRSSNEKFQARIQDLQRARLADSQRANHQQEAAVAAAVERTRGEMSTSLISDDAASQHAEELRALEERLKMQFEEELRAAVEAAKAETVATAGTGKAGELSDLDREAAIAAAIQEHEEKLKETHAQEIAAAVERGRQEQAIKSKIKDSQLVRAQGKLKELEGQILEWKREGRIPETASASASGSTAPVAKPAATTKPAPTAPATRAATAAAAAAHHAGPSTGAAPVRKASTVGSPAEGTAAGRGRGAVRARGAATARSGLAIRGRGSAPAAAATSGGVSIMGAAGKRAREDGEGGEDALAKRIKSAEGADGATTSAPATAASSKPPVKLRREAPVS</sequence>
<dbReference type="Gene3D" id="1.10.287.1490">
    <property type="match status" value="3"/>
</dbReference>
<evidence type="ECO:0000256" key="1">
    <source>
        <dbReference type="ARBA" id="ARBA00004123"/>
    </source>
</evidence>
<feature type="coiled-coil region" evidence="4">
    <location>
        <begin position="1187"/>
        <end position="1214"/>
    </location>
</feature>
<dbReference type="GO" id="GO:0005643">
    <property type="term" value="C:nuclear pore"/>
    <property type="evidence" value="ECO:0007669"/>
    <property type="project" value="TreeGrafter"/>
</dbReference>
<feature type="coiled-coil region" evidence="4">
    <location>
        <begin position="1347"/>
        <end position="1445"/>
    </location>
</feature>
<feature type="compositionally biased region" description="Low complexity" evidence="5">
    <location>
        <begin position="1947"/>
        <end position="1961"/>
    </location>
</feature>
<feature type="coiled-coil region" evidence="4">
    <location>
        <begin position="941"/>
        <end position="1020"/>
    </location>
</feature>
<dbReference type="InParanoid" id="A0A165ULJ1"/>
<feature type="domain" description="NUA/TPR/MLP1-2-like" evidence="8">
    <location>
        <begin position="534"/>
        <end position="635"/>
    </location>
</feature>
<evidence type="ECO:0000256" key="3">
    <source>
        <dbReference type="ARBA" id="ARBA00023242"/>
    </source>
</evidence>
<protein>
    <submittedName>
        <fullName evidence="9">Uncharacterized protein</fullName>
    </submittedName>
</protein>
<dbReference type="Pfam" id="PF25785">
    <property type="entry name" value="TPR"/>
    <property type="match status" value="1"/>
</dbReference>
<keyword evidence="2 4" id="KW-0175">Coiled coil</keyword>
<evidence type="ECO:0000256" key="2">
    <source>
        <dbReference type="ARBA" id="ARBA00023054"/>
    </source>
</evidence>
<feature type="coiled-coil region" evidence="4">
    <location>
        <begin position="1605"/>
        <end position="1653"/>
    </location>
</feature>
<keyword evidence="3" id="KW-0539">Nucleus</keyword>
<dbReference type="Pfam" id="PF25481">
    <property type="entry name" value="Nucleoprot-TPR"/>
    <property type="match status" value="1"/>
</dbReference>
<feature type="domain" description="Nucleoprotein TPR/MLP1-2" evidence="6">
    <location>
        <begin position="1098"/>
        <end position="1225"/>
    </location>
</feature>
<name>A0A165ULJ1_9AGAM</name>
<evidence type="ECO:0000259" key="8">
    <source>
        <dbReference type="Pfam" id="PF25785"/>
    </source>
</evidence>
<dbReference type="GO" id="GO:0006606">
    <property type="term" value="P:protein import into nucleus"/>
    <property type="evidence" value="ECO:0007669"/>
    <property type="project" value="InterPro"/>
</dbReference>
<feature type="coiled-coil region" evidence="4">
    <location>
        <begin position="881"/>
        <end position="915"/>
    </location>
</feature>
<dbReference type="EMBL" id="KV425558">
    <property type="protein sequence ID" value="KZT28355.1"/>
    <property type="molecule type" value="Genomic_DNA"/>
</dbReference>
<feature type="coiled-coil region" evidence="4">
    <location>
        <begin position="1113"/>
        <end position="1147"/>
    </location>
</feature>
<dbReference type="Pfam" id="PF07926">
    <property type="entry name" value="TPR_MLP1_2"/>
    <property type="match status" value="1"/>
</dbReference>
<feature type="region of interest" description="Disordered" evidence="5">
    <location>
        <begin position="1810"/>
        <end position="1886"/>
    </location>
</feature>
<feature type="domain" description="Nucleoprotein TPR/MPL1" evidence="7">
    <location>
        <begin position="219"/>
        <end position="293"/>
    </location>
</feature>
<dbReference type="GO" id="GO:0006406">
    <property type="term" value="P:mRNA export from nucleus"/>
    <property type="evidence" value="ECO:0007669"/>
    <property type="project" value="TreeGrafter"/>
</dbReference>
<feature type="compositionally biased region" description="Low complexity" evidence="5">
    <location>
        <begin position="1873"/>
        <end position="1886"/>
    </location>
</feature>
<dbReference type="FunCoup" id="A0A165ULJ1">
    <property type="interactions" value="612"/>
</dbReference>
<feature type="coiled-coil region" evidence="4">
    <location>
        <begin position="1046"/>
        <end position="1087"/>
    </location>
</feature>
<evidence type="ECO:0000256" key="5">
    <source>
        <dbReference type="SAM" id="MobiDB-lite"/>
    </source>
</evidence>
<feature type="region of interest" description="Disordered" evidence="5">
    <location>
        <begin position="526"/>
        <end position="545"/>
    </location>
</feature>
<feature type="compositionally biased region" description="Low complexity" evidence="5">
    <location>
        <begin position="1811"/>
        <end position="1860"/>
    </location>
</feature>
<dbReference type="STRING" id="1314782.A0A165ULJ1"/>
<dbReference type="InterPro" id="IPR057577">
    <property type="entry name" value="Nucleoprot-TPR/MLP1_dom"/>
</dbReference>
<accession>A0A165ULJ1</accession>
<reference evidence="9 10" key="1">
    <citation type="journal article" date="2016" name="Mol. Biol. Evol.">
        <title>Comparative Genomics of Early-Diverging Mushroom-Forming Fungi Provides Insights into the Origins of Lignocellulose Decay Capabilities.</title>
        <authorList>
            <person name="Nagy L.G."/>
            <person name="Riley R."/>
            <person name="Tritt A."/>
            <person name="Adam C."/>
            <person name="Daum C."/>
            <person name="Floudas D."/>
            <person name="Sun H."/>
            <person name="Yadav J.S."/>
            <person name="Pangilinan J."/>
            <person name="Larsson K.H."/>
            <person name="Matsuura K."/>
            <person name="Barry K."/>
            <person name="Labutti K."/>
            <person name="Kuo R."/>
            <person name="Ohm R.A."/>
            <person name="Bhattacharya S.S."/>
            <person name="Shirouzu T."/>
            <person name="Yoshinaga Y."/>
            <person name="Martin F.M."/>
            <person name="Grigoriev I.V."/>
            <person name="Hibbett D.S."/>
        </authorList>
    </citation>
    <scope>NUCLEOTIDE SEQUENCE [LARGE SCALE GENOMIC DNA]</scope>
    <source>
        <strain evidence="9 10">HHB14362 ss-1</strain>
    </source>
</reference>
<organism evidence="9 10">
    <name type="scientific">Neolentinus lepideus HHB14362 ss-1</name>
    <dbReference type="NCBI Taxonomy" id="1314782"/>
    <lineage>
        <taxon>Eukaryota</taxon>
        <taxon>Fungi</taxon>
        <taxon>Dikarya</taxon>
        <taxon>Basidiomycota</taxon>
        <taxon>Agaricomycotina</taxon>
        <taxon>Agaricomycetes</taxon>
        <taxon>Gloeophyllales</taxon>
        <taxon>Gloeophyllaceae</taxon>
        <taxon>Neolentinus</taxon>
    </lineage>
</organism>
<proteinExistence type="predicted"/>
<feature type="region of interest" description="Disordered" evidence="5">
    <location>
        <begin position="1"/>
        <end position="27"/>
    </location>
</feature>
<gene>
    <name evidence="9" type="ORF">NEOLEDRAFT_916488</name>
</gene>
<feature type="compositionally biased region" description="Basic and acidic residues" evidence="5">
    <location>
        <begin position="1922"/>
        <end position="1942"/>
    </location>
</feature>
<evidence type="ECO:0000259" key="7">
    <source>
        <dbReference type="Pfam" id="PF25481"/>
    </source>
</evidence>